<name>A0ACC1L2G7_9FUNG</name>
<dbReference type="Proteomes" id="UP001140087">
    <property type="component" value="Unassembled WGS sequence"/>
</dbReference>
<gene>
    <name evidence="1" type="ORF">H4R21_003483</name>
</gene>
<comment type="caution">
    <text evidence="1">The sequence shown here is derived from an EMBL/GenBank/DDBJ whole genome shotgun (WGS) entry which is preliminary data.</text>
</comment>
<proteinExistence type="predicted"/>
<evidence type="ECO:0000313" key="1">
    <source>
        <dbReference type="EMBL" id="KAJ2799636.1"/>
    </source>
</evidence>
<reference evidence="1" key="1">
    <citation type="submission" date="2022-07" db="EMBL/GenBank/DDBJ databases">
        <title>Phylogenomic reconstructions and comparative analyses of Kickxellomycotina fungi.</title>
        <authorList>
            <person name="Reynolds N.K."/>
            <person name="Stajich J.E."/>
            <person name="Barry K."/>
            <person name="Grigoriev I.V."/>
            <person name="Crous P."/>
            <person name="Smith M.E."/>
        </authorList>
    </citation>
    <scope>NUCLEOTIDE SEQUENCE</scope>
    <source>
        <strain evidence="1">BCRC 34780</strain>
    </source>
</reference>
<protein>
    <submittedName>
        <fullName evidence="1">Uncharacterized protein</fullName>
    </submittedName>
</protein>
<organism evidence="1 2">
    <name type="scientific">Coemansia helicoidea</name>
    <dbReference type="NCBI Taxonomy" id="1286919"/>
    <lineage>
        <taxon>Eukaryota</taxon>
        <taxon>Fungi</taxon>
        <taxon>Fungi incertae sedis</taxon>
        <taxon>Zoopagomycota</taxon>
        <taxon>Kickxellomycotina</taxon>
        <taxon>Kickxellomycetes</taxon>
        <taxon>Kickxellales</taxon>
        <taxon>Kickxellaceae</taxon>
        <taxon>Coemansia</taxon>
    </lineage>
</organism>
<keyword evidence="2" id="KW-1185">Reference proteome</keyword>
<dbReference type="EMBL" id="JANBUN010001108">
    <property type="protein sequence ID" value="KAJ2799636.1"/>
    <property type="molecule type" value="Genomic_DNA"/>
</dbReference>
<sequence length="145" mass="15214">MVKLVYGEPGDEATAALAERSLAARDNSHSPYSKFRVGAAVRTADGSVFVGCNVESCSFSPTICAERVAIASAVAAGHKQFAAIAIASDVMDQPVTPCGVCRQSMREFSKDLPIVLVRPDGAVCHTDLEVLLPASFGPDFLDRAA</sequence>
<evidence type="ECO:0000313" key="2">
    <source>
        <dbReference type="Proteomes" id="UP001140087"/>
    </source>
</evidence>
<accession>A0ACC1L2G7</accession>